<keyword evidence="6" id="KW-0406">Ion transport</keyword>
<evidence type="ECO:0000256" key="3">
    <source>
        <dbReference type="ARBA" id="ARBA00022449"/>
    </source>
</evidence>
<evidence type="ECO:0000256" key="5">
    <source>
        <dbReference type="ARBA" id="ARBA00022989"/>
    </source>
</evidence>
<organism evidence="10 11">
    <name type="scientific">Populus tomentosa</name>
    <name type="common">Chinese white poplar</name>
    <dbReference type="NCBI Taxonomy" id="118781"/>
    <lineage>
        <taxon>Eukaryota</taxon>
        <taxon>Viridiplantae</taxon>
        <taxon>Streptophyta</taxon>
        <taxon>Embryophyta</taxon>
        <taxon>Tracheophyta</taxon>
        <taxon>Spermatophyta</taxon>
        <taxon>Magnoliopsida</taxon>
        <taxon>eudicotyledons</taxon>
        <taxon>Gunneridae</taxon>
        <taxon>Pentapetalae</taxon>
        <taxon>rosids</taxon>
        <taxon>fabids</taxon>
        <taxon>Malpighiales</taxon>
        <taxon>Salicaceae</taxon>
        <taxon>Saliceae</taxon>
        <taxon>Populus</taxon>
    </lineage>
</organism>
<dbReference type="OrthoDB" id="1699231at2759"/>
<comment type="caution">
    <text evidence="10">The sequence shown here is derived from an EMBL/GenBank/DDBJ whole genome shotgun (WGS) entry which is preliminary data.</text>
</comment>
<sequence>MKSRDINKSFDFYCGSELVMLYTAHLYGIPFCVVVGWIMGKPMDLNFQLFETATLFITVIVVAFFLQEGSSNYFKGLMLILCYVIVAASFFVHEDPPPEEKSLTP</sequence>
<dbReference type="GO" id="GO:0015369">
    <property type="term" value="F:calcium:proton antiporter activity"/>
    <property type="evidence" value="ECO:0007669"/>
    <property type="project" value="TreeGrafter"/>
</dbReference>
<keyword evidence="11" id="KW-1185">Reference proteome</keyword>
<comment type="subcellular location">
    <subcellularLocation>
        <location evidence="1">Endomembrane system</location>
        <topology evidence="1">Multi-pass membrane protein</topology>
    </subcellularLocation>
</comment>
<reference evidence="10" key="1">
    <citation type="journal article" date="2020" name="bioRxiv">
        <title>Hybrid origin of Populus tomentosa Carr. identified through genome sequencing and phylogenomic analysis.</title>
        <authorList>
            <person name="An X."/>
            <person name="Gao K."/>
            <person name="Chen Z."/>
            <person name="Li J."/>
            <person name="Yang X."/>
            <person name="Yang X."/>
            <person name="Zhou J."/>
            <person name="Guo T."/>
            <person name="Zhao T."/>
            <person name="Huang S."/>
            <person name="Miao D."/>
            <person name="Khan W.U."/>
            <person name="Rao P."/>
            <person name="Ye M."/>
            <person name="Lei B."/>
            <person name="Liao W."/>
            <person name="Wang J."/>
            <person name="Ji L."/>
            <person name="Li Y."/>
            <person name="Guo B."/>
            <person name="Mustafa N.S."/>
            <person name="Li S."/>
            <person name="Yun Q."/>
            <person name="Keller S.R."/>
            <person name="Mao J."/>
            <person name="Zhang R."/>
            <person name="Strauss S.H."/>
        </authorList>
    </citation>
    <scope>NUCLEOTIDE SEQUENCE</scope>
    <source>
        <strain evidence="10">GM15</strain>
        <tissue evidence="10">Leaf</tissue>
    </source>
</reference>
<feature type="transmembrane region" description="Helical" evidence="8">
    <location>
        <begin position="73"/>
        <end position="92"/>
    </location>
</feature>
<keyword evidence="3" id="KW-0050">Antiport</keyword>
<dbReference type="GO" id="GO:0006874">
    <property type="term" value="P:intracellular calcium ion homeostasis"/>
    <property type="evidence" value="ECO:0007669"/>
    <property type="project" value="TreeGrafter"/>
</dbReference>
<feature type="domain" description="Sodium/calcium exchanger membrane region" evidence="9">
    <location>
        <begin position="26"/>
        <end position="90"/>
    </location>
</feature>
<protein>
    <recommendedName>
        <fullName evidence="9">Sodium/calcium exchanger membrane region domain-containing protein</fullName>
    </recommendedName>
</protein>
<name>A0A8X7XR01_POPTO</name>
<dbReference type="PANTHER" id="PTHR31503:SF48">
    <property type="entry name" value="VACUOLAR CATION_PROTON EXCHANGER 2"/>
    <property type="match status" value="1"/>
</dbReference>
<evidence type="ECO:0000256" key="8">
    <source>
        <dbReference type="SAM" id="Phobius"/>
    </source>
</evidence>
<dbReference type="Pfam" id="PF01699">
    <property type="entry name" value="Na_Ca_ex"/>
    <property type="match status" value="1"/>
</dbReference>
<dbReference type="InterPro" id="IPR004837">
    <property type="entry name" value="NaCa_Exmemb"/>
</dbReference>
<dbReference type="AlphaFoldDB" id="A0A8X7XR01"/>
<dbReference type="InterPro" id="IPR044880">
    <property type="entry name" value="NCX_ion-bd_dom_sf"/>
</dbReference>
<evidence type="ECO:0000256" key="2">
    <source>
        <dbReference type="ARBA" id="ARBA00022448"/>
    </source>
</evidence>
<feature type="transmembrane region" description="Helical" evidence="8">
    <location>
        <begin position="45"/>
        <end position="66"/>
    </location>
</feature>
<evidence type="ECO:0000256" key="6">
    <source>
        <dbReference type="ARBA" id="ARBA00023065"/>
    </source>
</evidence>
<dbReference type="Gene3D" id="1.20.1420.30">
    <property type="entry name" value="NCX, central ion-binding region"/>
    <property type="match status" value="1"/>
</dbReference>
<evidence type="ECO:0000256" key="4">
    <source>
        <dbReference type="ARBA" id="ARBA00022692"/>
    </source>
</evidence>
<evidence type="ECO:0000256" key="1">
    <source>
        <dbReference type="ARBA" id="ARBA00004127"/>
    </source>
</evidence>
<evidence type="ECO:0000256" key="7">
    <source>
        <dbReference type="ARBA" id="ARBA00023136"/>
    </source>
</evidence>
<dbReference type="GO" id="GO:0009705">
    <property type="term" value="C:plant-type vacuole membrane"/>
    <property type="evidence" value="ECO:0007669"/>
    <property type="project" value="TreeGrafter"/>
</dbReference>
<keyword evidence="5 8" id="KW-1133">Transmembrane helix</keyword>
<dbReference type="InterPro" id="IPR004713">
    <property type="entry name" value="CaH_exchang"/>
</dbReference>
<gene>
    <name evidence="10" type="ORF">POTOM_062075</name>
</gene>
<keyword evidence="7 8" id="KW-0472">Membrane</keyword>
<keyword evidence="4 8" id="KW-0812">Transmembrane</keyword>
<evidence type="ECO:0000313" key="11">
    <source>
        <dbReference type="Proteomes" id="UP000886885"/>
    </source>
</evidence>
<dbReference type="PANTHER" id="PTHR31503">
    <property type="entry name" value="VACUOLAR CALCIUM ION TRANSPORTER"/>
    <property type="match status" value="1"/>
</dbReference>
<dbReference type="Proteomes" id="UP000886885">
    <property type="component" value="Unassembled WGS sequence"/>
</dbReference>
<accession>A0A8X7XR01</accession>
<dbReference type="GO" id="GO:0012505">
    <property type="term" value="C:endomembrane system"/>
    <property type="evidence" value="ECO:0007669"/>
    <property type="project" value="UniProtKB-SubCell"/>
</dbReference>
<evidence type="ECO:0000259" key="9">
    <source>
        <dbReference type="Pfam" id="PF01699"/>
    </source>
</evidence>
<keyword evidence="2" id="KW-0813">Transport</keyword>
<proteinExistence type="predicted"/>
<feature type="transmembrane region" description="Helical" evidence="8">
    <location>
        <begin position="12"/>
        <end position="39"/>
    </location>
</feature>
<evidence type="ECO:0000313" key="10">
    <source>
        <dbReference type="EMBL" id="KAG6735357.1"/>
    </source>
</evidence>
<dbReference type="EMBL" id="JAAWWB010002236">
    <property type="protein sequence ID" value="KAG6735357.1"/>
    <property type="molecule type" value="Genomic_DNA"/>
</dbReference>